<evidence type="ECO:0000259" key="2">
    <source>
        <dbReference type="PROSITE" id="PS51762"/>
    </source>
</evidence>
<reference evidence="3 4" key="1">
    <citation type="journal article" date="2007" name="Genome Biol.">
        <title>Interrupted coding sequences in Mycobacterium smegmatis: authentic mutations or sequencing errors?</title>
        <authorList>
            <person name="Deshayes C."/>
            <person name="Perrodou E."/>
            <person name="Gallien S."/>
            <person name="Euphrasie D."/>
            <person name="Schaeffer C."/>
            <person name="Van-Dorsselaer A."/>
            <person name="Poch O."/>
            <person name="Lecompte O."/>
            <person name="Reyrat J.M."/>
        </authorList>
    </citation>
    <scope>NUCLEOTIDE SEQUENCE [LARGE SCALE GENOMIC DNA]</scope>
    <source>
        <strain evidence="4">ATCC 700084 / mc(2)155</strain>
    </source>
</reference>
<dbReference type="Pfam" id="PF00722">
    <property type="entry name" value="Glyco_hydro_16"/>
    <property type="match status" value="1"/>
</dbReference>
<dbReference type="Gene3D" id="2.60.120.200">
    <property type="match status" value="1"/>
</dbReference>
<dbReference type="PROSITE" id="PS51762">
    <property type="entry name" value="GH16_2"/>
    <property type="match status" value="1"/>
</dbReference>
<dbReference type="Proteomes" id="UP000006158">
    <property type="component" value="Chromosome"/>
</dbReference>
<evidence type="ECO:0000313" key="4">
    <source>
        <dbReference type="Proteomes" id="UP000006158"/>
    </source>
</evidence>
<dbReference type="EMBL" id="CP001663">
    <property type="protein sequence ID" value="AFP41643.1"/>
    <property type="molecule type" value="Genomic_DNA"/>
</dbReference>
<feature type="domain" description="GH16" evidence="2">
    <location>
        <begin position="60"/>
        <end position="309"/>
    </location>
</feature>
<organism evidence="3 4">
    <name type="scientific">Mycolicibacterium smegmatis (strain ATCC 700084 / mc(2)155)</name>
    <name type="common">Mycobacterium smegmatis</name>
    <dbReference type="NCBI Taxonomy" id="246196"/>
    <lineage>
        <taxon>Bacteria</taxon>
        <taxon>Bacillati</taxon>
        <taxon>Actinomycetota</taxon>
        <taxon>Actinomycetes</taxon>
        <taxon>Mycobacteriales</taxon>
        <taxon>Mycobacteriaceae</taxon>
        <taxon>Mycolicibacterium</taxon>
    </lineage>
</organism>
<accession>I7FS33</accession>
<dbReference type="SUPFAM" id="SSF49899">
    <property type="entry name" value="Concanavalin A-like lectins/glucanases"/>
    <property type="match status" value="1"/>
</dbReference>
<dbReference type="PANTHER" id="PTHR10963:SF55">
    <property type="entry name" value="GLYCOSIDE HYDROLASE FAMILY 16 PROTEIN"/>
    <property type="match status" value="1"/>
</dbReference>
<sequence>MRLAPRGDLNSVVMKPLFRDVLRRVEAFPVKSPWRCHEGAPAIVANVDRRQMLLLSGLGATAAVLPVPRAAAVPNQTAASYVFADEFDGPAGSAPSAAKWTIAKARETIQDPTYWEQPGRIGQYRNDRRNVFLDGKSNLVIRAAKDGDTYYSAKLASVWEGGAGHTWEARIKFNCLTAGAWPAFWLGNTGEGELDIIEWYGNGSWPSATTVHAKSNGGEWKTHNIAVDNGWHRWRTQWDAEGARFWLDYTDGAQPYFEVAASSLPDWPFDQPGYTMFVVLNLAVAGSGGGDPSGGTYPADMLVDWVRVW</sequence>
<name>I7FS33_MYCS2</name>
<dbReference type="InterPro" id="IPR013320">
    <property type="entry name" value="ConA-like_dom_sf"/>
</dbReference>
<dbReference type="AlphaFoldDB" id="I7FS33"/>
<dbReference type="KEGG" id="msg:MSMEI_5199"/>
<dbReference type="PROSITE" id="PS51318">
    <property type="entry name" value="TAT"/>
    <property type="match status" value="1"/>
</dbReference>
<dbReference type="PATRIC" id="fig|246196.56.peg.5321"/>
<proteinExistence type="inferred from homology"/>
<evidence type="ECO:0000256" key="1">
    <source>
        <dbReference type="ARBA" id="ARBA00006865"/>
    </source>
</evidence>
<protein>
    <submittedName>
        <fullName evidence="3">Beta-1,3-glucanase</fullName>
    </submittedName>
</protein>
<dbReference type="GO" id="GO:0004553">
    <property type="term" value="F:hydrolase activity, hydrolyzing O-glycosyl compounds"/>
    <property type="evidence" value="ECO:0007669"/>
    <property type="project" value="InterPro"/>
</dbReference>
<dbReference type="PANTHER" id="PTHR10963">
    <property type="entry name" value="GLYCOSYL HYDROLASE-RELATED"/>
    <property type="match status" value="1"/>
</dbReference>
<dbReference type="CDD" id="cd08023">
    <property type="entry name" value="GH16_laminarinase_like"/>
    <property type="match status" value="1"/>
</dbReference>
<reference evidence="3 4" key="2">
    <citation type="journal article" date="2009" name="Genome Res.">
        <title>Ortho-proteogenomics: multiple proteomes investigation through orthology and a new MS-based protocol.</title>
        <authorList>
            <person name="Gallien S."/>
            <person name="Perrodou E."/>
            <person name="Carapito C."/>
            <person name="Deshayes C."/>
            <person name="Reyrat J.M."/>
            <person name="Van Dorsselaer A."/>
            <person name="Poch O."/>
            <person name="Schaeffer C."/>
            <person name="Lecompte O."/>
        </authorList>
    </citation>
    <scope>NUCLEOTIDE SEQUENCE [LARGE SCALE GENOMIC DNA]</scope>
    <source>
        <strain evidence="4">ATCC 700084 / mc(2)155</strain>
    </source>
</reference>
<dbReference type="InterPro" id="IPR050546">
    <property type="entry name" value="Glycosyl_Hydrlase_16"/>
</dbReference>
<evidence type="ECO:0000313" key="3">
    <source>
        <dbReference type="EMBL" id="AFP41643.1"/>
    </source>
</evidence>
<dbReference type="InterPro" id="IPR006311">
    <property type="entry name" value="TAT_signal"/>
</dbReference>
<gene>
    <name evidence="3" type="ordered locus">MSMEI_5199</name>
</gene>
<comment type="similarity">
    <text evidence="1">Belongs to the glycosyl hydrolase 16 family.</text>
</comment>
<dbReference type="GO" id="GO:0005975">
    <property type="term" value="P:carbohydrate metabolic process"/>
    <property type="evidence" value="ECO:0007669"/>
    <property type="project" value="InterPro"/>
</dbReference>
<dbReference type="InterPro" id="IPR000757">
    <property type="entry name" value="Beta-glucanase-like"/>
</dbReference>